<reference evidence="4" key="2">
    <citation type="submission" date="2021-12" db="EMBL/GenBank/DDBJ databases">
        <title>Resequencing data analysis of finger millet.</title>
        <authorList>
            <person name="Hatakeyama M."/>
            <person name="Aluri S."/>
            <person name="Balachadran M.T."/>
            <person name="Sivarajan S.R."/>
            <person name="Poveda L."/>
            <person name="Shimizu-Inatsugi R."/>
            <person name="Schlapbach R."/>
            <person name="Sreeman S.M."/>
            <person name="Shimizu K.K."/>
        </authorList>
    </citation>
    <scope>NUCLEOTIDE SEQUENCE</scope>
</reference>
<dbReference type="GO" id="GO:0003723">
    <property type="term" value="F:RNA binding"/>
    <property type="evidence" value="ECO:0007669"/>
    <property type="project" value="InterPro"/>
</dbReference>
<dbReference type="PROSITE" id="PS51375">
    <property type="entry name" value="PPR"/>
    <property type="match status" value="1"/>
</dbReference>
<keyword evidence="5" id="KW-1185">Reference proteome</keyword>
<dbReference type="InterPro" id="IPR011990">
    <property type="entry name" value="TPR-like_helical_dom_sf"/>
</dbReference>
<evidence type="ECO:0000256" key="2">
    <source>
        <dbReference type="ARBA" id="ARBA00022946"/>
    </source>
</evidence>
<feature type="repeat" description="PPR" evidence="3">
    <location>
        <begin position="180"/>
        <end position="214"/>
    </location>
</feature>
<protein>
    <recommendedName>
        <fullName evidence="6">Pentatricopeptide repeat-containing protein</fullName>
    </recommendedName>
</protein>
<organism evidence="4 5">
    <name type="scientific">Eleusine coracana subsp. coracana</name>
    <dbReference type="NCBI Taxonomy" id="191504"/>
    <lineage>
        <taxon>Eukaryota</taxon>
        <taxon>Viridiplantae</taxon>
        <taxon>Streptophyta</taxon>
        <taxon>Embryophyta</taxon>
        <taxon>Tracheophyta</taxon>
        <taxon>Spermatophyta</taxon>
        <taxon>Magnoliopsida</taxon>
        <taxon>Liliopsida</taxon>
        <taxon>Poales</taxon>
        <taxon>Poaceae</taxon>
        <taxon>PACMAD clade</taxon>
        <taxon>Chloridoideae</taxon>
        <taxon>Cynodonteae</taxon>
        <taxon>Eleusininae</taxon>
        <taxon>Eleusine</taxon>
    </lineage>
</organism>
<dbReference type="GO" id="GO:0099402">
    <property type="term" value="P:plant organ development"/>
    <property type="evidence" value="ECO:0007669"/>
    <property type="project" value="UniProtKB-ARBA"/>
</dbReference>
<dbReference type="Pfam" id="PF20431">
    <property type="entry name" value="E_motif"/>
    <property type="match status" value="1"/>
</dbReference>
<accession>A0AAV5BQI4</accession>
<dbReference type="NCBIfam" id="TIGR00756">
    <property type="entry name" value="PPR"/>
    <property type="match status" value="1"/>
</dbReference>
<dbReference type="Pfam" id="PF01535">
    <property type="entry name" value="PPR"/>
    <property type="match status" value="1"/>
</dbReference>
<dbReference type="Pfam" id="PF13041">
    <property type="entry name" value="PPR_2"/>
    <property type="match status" value="1"/>
</dbReference>
<comment type="caution">
    <text evidence="4">The sequence shown here is derived from an EMBL/GenBank/DDBJ whole genome shotgun (WGS) entry which is preliminary data.</text>
</comment>
<dbReference type="InterPro" id="IPR046848">
    <property type="entry name" value="E_motif"/>
</dbReference>
<evidence type="ECO:0000256" key="1">
    <source>
        <dbReference type="ARBA" id="ARBA00022737"/>
    </source>
</evidence>
<keyword evidence="2" id="KW-0809">Transit peptide</keyword>
<dbReference type="FunFam" id="1.25.40.10:FF:000158">
    <property type="entry name" value="pentatricopeptide repeat-containing protein At2g33680"/>
    <property type="match status" value="1"/>
</dbReference>
<dbReference type="AlphaFoldDB" id="A0AAV5BQI4"/>
<dbReference type="InterPro" id="IPR046960">
    <property type="entry name" value="PPR_At4g14850-like_plant"/>
</dbReference>
<evidence type="ECO:0000256" key="3">
    <source>
        <dbReference type="PROSITE-ProRule" id="PRU00708"/>
    </source>
</evidence>
<dbReference type="Proteomes" id="UP001054889">
    <property type="component" value="Unassembled WGS sequence"/>
</dbReference>
<dbReference type="InterPro" id="IPR002885">
    <property type="entry name" value="PPR_rpt"/>
</dbReference>
<dbReference type="Gene3D" id="1.25.40.10">
    <property type="entry name" value="Tetratricopeptide repeat domain"/>
    <property type="match status" value="1"/>
</dbReference>
<dbReference type="EMBL" id="BQKI01000002">
    <property type="protein sequence ID" value="GJM88187.1"/>
    <property type="molecule type" value="Genomic_DNA"/>
</dbReference>
<proteinExistence type="predicted"/>
<keyword evidence="1" id="KW-0677">Repeat</keyword>
<sequence length="367" mass="41538">MMMMLSPPLPAPRFHLATTRGCETKIHARSVKLAMADDAFTTNDLLISYSRRGVLDYALNVFCPQRIPSRHRTWCFLLCFGERPDQVTYSAVLSAFQQAHDTRNMDSNPRMYSETWICIMSVCLNFNNQSNGILWFGSEFTESHSGWWQDRFGVVRSYHLSILEAWHDRKCTAVSSETDNVILYNTMLTVYANHGLIEEALSLYQEMANLQLAPTPATFVAVISGCSHLGLVEQGKLLFSSMLFEQGMNPTRANYACLIDLLVRKGLLQEAKGVIESMPFQLWPAVWRSLMNGCRIHQNKELGVLAAEHILRMMPCSDGAYVSLSNVYAEDGEWQSAEDTRRMAEYLSAEGARFQQRGDLTIPGRCT</sequence>
<dbReference type="PANTHER" id="PTHR47926">
    <property type="entry name" value="PENTATRICOPEPTIDE REPEAT-CONTAINING PROTEIN"/>
    <property type="match status" value="1"/>
</dbReference>
<evidence type="ECO:0008006" key="6">
    <source>
        <dbReference type="Google" id="ProtNLM"/>
    </source>
</evidence>
<dbReference type="GO" id="GO:0009451">
    <property type="term" value="P:RNA modification"/>
    <property type="evidence" value="ECO:0007669"/>
    <property type="project" value="InterPro"/>
</dbReference>
<gene>
    <name evidence="4" type="primary">ga04217</name>
    <name evidence="4" type="ORF">PR202_ga04217</name>
</gene>
<reference evidence="4" key="1">
    <citation type="journal article" date="2018" name="DNA Res.">
        <title>Multiple hybrid de novo genome assembly of finger millet, an orphan allotetraploid crop.</title>
        <authorList>
            <person name="Hatakeyama M."/>
            <person name="Aluri S."/>
            <person name="Balachadran M.T."/>
            <person name="Sivarajan S.R."/>
            <person name="Patrignani A."/>
            <person name="Gruter S."/>
            <person name="Poveda L."/>
            <person name="Shimizu-Inatsugi R."/>
            <person name="Baeten J."/>
            <person name="Francoijs K.J."/>
            <person name="Nataraja K.N."/>
            <person name="Reddy Y.A.N."/>
            <person name="Phadnis S."/>
            <person name="Ravikumar R.L."/>
            <person name="Schlapbach R."/>
            <person name="Sreeman S.M."/>
            <person name="Shimizu K.K."/>
        </authorList>
    </citation>
    <scope>NUCLEOTIDE SEQUENCE</scope>
</reference>
<evidence type="ECO:0000313" key="4">
    <source>
        <dbReference type="EMBL" id="GJM88187.1"/>
    </source>
</evidence>
<evidence type="ECO:0000313" key="5">
    <source>
        <dbReference type="Proteomes" id="UP001054889"/>
    </source>
</evidence>
<name>A0AAV5BQI4_ELECO</name>
<dbReference type="PANTHER" id="PTHR47926:SF435">
    <property type="entry name" value="PENTACOTRIPEPTIDE-REPEAT REGION OF PRORP DOMAIN-CONTAINING PROTEIN"/>
    <property type="match status" value="1"/>
</dbReference>